<feature type="region of interest" description="Disordered" evidence="1">
    <location>
        <begin position="87"/>
        <end position="106"/>
    </location>
</feature>
<gene>
    <name evidence="2" type="primary">cysD-2</name>
    <name evidence="2" type="ordered locus">BAD_1255</name>
</gene>
<protein>
    <submittedName>
        <fullName evidence="2">Sulfate adenylyltransferase, subunit 2</fullName>
    </submittedName>
</protein>
<dbReference type="Proteomes" id="UP000008702">
    <property type="component" value="Chromosome"/>
</dbReference>
<dbReference type="EMBL" id="AP009256">
    <property type="protein sequence ID" value="BAF40036.1"/>
    <property type="molecule type" value="Genomic_DNA"/>
</dbReference>
<evidence type="ECO:0000313" key="3">
    <source>
        <dbReference type="Proteomes" id="UP000008702"/>
    </source>
</evidence>
<dbReference type="GO" id="GO:0016779">
    <property type="term" value="F:nucleotidyltransferase activity"/>
    <property type="evidence" value="ECO:0007669"/>
    <property type="project" value="UniProtKB-KW"/>
</dbReference>
<proteinExistence type="predicted"/>
<keyword evidence="3" id="KW-1185">Reference proteome</keyword>
<dbReference type="KEGG" id="bad:BAD_1255"/>
<dbReference type="AlphaFoldDB" id="A1A2V3"/>
<keyword evidence="2" id="KW-0548">Nucleotidyltransferase</keyword>
<evidence type="ECO:0000313" key="2">
    <source>
        <dbReference type="EMBL" id="BAF40036.1"/>
    </source>
</evidence>
<accession>A1A2V3</accession>
<dbReference type="HOGENOM" id="CLU_051464_0_0_11"/>
<organism evidence="2 3">
    <name type="scientific">Bifidobacterium adolescentis (strain ATCC 15703 / DSM 20083 / NCTC 11814 / E194a)</name>
    <dbReference type="NCBI Taxonomy" id="367928"/>
    <lineage>
        <taxon>Bacteria</taxon>
        <taxon>Bacillati</taxon>
        <taxon>Actinomycetota</taxon>
        <taxon>Actinomycetes</taxon>
        <taxon>Bifidobacteriales</taxon>
        <taxon>Bifidobacteriaceae</taxon>
        <taxon>Bifidobacterium</taxon>
    </lineage>
</organism>
<keyword evidence="2" id="KW-0808">Transferase</keyword>
<evidence type="ECO:0000256" key="1">
    <source>
        <dbReference type="SAM" id="MobiDB-lite"/>
    </source>
</evidence>
<sequence length="435" mass="47830">MGYRIVSNINGRMFPSKHVDIVSRSSWMGHRQCFRRCAPSKRAGSGFRADIPAGRSHHGTGKRSARGLEFGALDAYEARRRLRASTLSSNQGWSHTKQPNKPSHSVWTACRHRGDSMSGRWDSKGNEWTNLRFPNGFAHPFMSQSRDGSAHERMLVVIPKGVILSDGRNLGGWNLSVPASPWALMQKRTGRPVNIGLRSDQPVELFKGRGAKRQVISLASPEELRAALNEHRDRMLGQNTVRDKPAAIAYNVIPAFGQGAGGGLADAAPQSYEPANDEGMRLFNDLAFDVGFVSRMDMLVSGFADDCIHNRYDPEAALDRTRSLTEQATRLLEPLSGVVFSDMAIDCAANLALSAVTDAINGYINELTDRGEGNPSIIAANHAEYVEDAQTCLNTERCLRMFTTAYGKTAETDVFGDTMSIENLSIGPNMMTRLR</sequence>
<reference evidence="2 3" key="1">
    <citation type="submission" date="2006-12" db="EMBL/GenBank/DDBJ databases">
        <title>Bifidobacterium adolescentis complete genome sequence.</title>
        <authorList>
            <person name="Suzuki T."/>
            <person name="Tsuda Y."/>
            <person name="Kanou N."/>
            <person name="Inoue T."/>
            <person name="Kumazaki K."/>
            <person name="Nagano S."/>
            <person name="Hirai S."/>
            <person name="Tanaka K."/>
            <person name="Watanabe K."/>
        </authorList>
    </citation>
    <scope>NUCLEOTIDE SEQUENCE [LARGE SCALE GENOMIC DNA]</scope>
    <source>
        <strain evidence="3">ATCC 15703 / DSM 20083 / NCTC 11814 / E194a</strain>
    </source>
</reference>
<name>A1A2V3_BIFAA</name>
<feature type="compositionally biased region" description="Polar residues" evidence="1">
    <location>
        <begin position="90"/>
        <end position="106"/>
    </location>
</feature>